<dbReference type="InterPro" id="IPR045312">
    <property type="entry name" value="PCBER-like"/>
</dbReference>
<dbReference type="Proteomes" id="UP000596660">
    <property type="component" value="Unplaced"/>
</dbReference>
<proteinExistence type="predicted"/>
<dbReference type="AlphaFoldDB" id="A0A803MMX2"/>
<protein>
    <recommendedName>
        <fullName evidence="3">NmrA-like domain-containing protein</fullName>
    </recommendedName>
</protein>
<reference evidence="4" key="1">
    <citation type="journal article" date="2017" name="Nature">
        <title>The genome of Chenopodium quinoa.</title>
        <authorList>
            <person name="Jarvis D.E."/>
            <person name="Ho Y.S."/>
            <person name="Lightfoot D.J."/>
            <person name="Schmoeckel S.M."/>
            <person name="Li B."/>
            <person name="Borm T.J.A."/>
            <person name="Ohyanagi H."/>
            <person name="Mineta K."/>
            <person name="Michell C.T."/>
            <person name="Saber N."/>
            <person name="Kharbatia N.M."/>
            <person name="Rupper R.R."/>
            <person name="Sharp A.R."/>
            <person name="Dally N."/>
            <person name="Boughton B.A."/>
            <person name="Woo Y.H."/>
            <person name="Gao G."/>
            <person name="Schijlen E.G.W.M."/>
            <person name="Guo X."/>
            <person name="Momin A.A."/>
            <person name="Negrao S."/>
            <person name="Al-Babili S."/>
            <person name="Gehring C."/>
            <person name="Roessner U."/>
            <person name="Jung C."/>
            <person name="Murphy K."/>
            <person name="Arold S.T."/>
            <person name="Gojobori T."/>
            <person name="van der Linden C.G."/>
            <person name="van Loo E.N."/>
            <person name="Jellen E.N."/>
            <person name="Maughan P.J."/>
            <person name="Tester M."/>
        </authorList>
    </citation>
    <scope>NUCLEOTIDE SEQUENCE [LARGE SCALE GENOMIC DNA]</scope>
    <source>
        <strain evidence="4">cv. PI 614886</strain>
    </source>
</reference>
<organism evidence="4 5">
    <name type="scientific">Chenopodium quinoa</name>
    <name type="common">Quinoa</name>
    <dbReference type="NCBI Taxonomy" id="63459"/>
    <lineage>
        <taxon>Eukaryota</taxon>
        <taxon>Viridiplantae</taxon>
        <taxon>Streptophyta</taxon>
        <taxon>Embryophyta</taxon>
        <taxon>Tracheophyta</taxon>
        <taxon>Spermatophyta</taxon>
        <taxon>Magnoliopsida</taxon>
        <taxon>eudicotyledons</taxon>
        <taxon>Gunneridae</taxon>
        <taxon>Pentapetalae</taxon>
        <taxon>Caryophyllales</taxon>
        <taxon>Chenopodiaceae</taxon>
        <taxon>Chenopodioideae</taxon>
        <taxon>Atripliceae</taxon>
        <taxon>Chenopodium</taxon>
    </lineage>
</organism>
<dbReference type="Gene3D" id="3.90.25.10">
    <property type="entry name" value="UDP-galactose 4-epimerase, domain 1"/>
    <property type="match status" value="1"/>
</dbReference>
<name>A0A803MMX2_CHEQI</name>
<dbReference type="GO" id="GO:0016491">
    <property type="term" value="F:oxidoreductase activity"/>
    <property type="evidence" value="ECO:0007669"/>
    <property type="project" value="UniProtKB-KW"/>
</dbReference>
<dbReference type="Pfam" id="PF05368">
    <property type="entry name" value="NmrA"/>
    <property type="match status" value="1"/>
</dbReference>
<keyword evidence="5" id="KW-1185">Reference proteome</keyword>
<evidence type="ECO:0000256" key="2">
    <source>
        <dbReference type="ARBA" id="ARBA00023002"/>
    </source>
</evidence>
<dbReference type="InterPro" id="IPR008030">
    <property type="entry name" value="NmrA-like"/>
</dbReference>
<keyword evidence="2" id="KW-0560">Oxidoreductase</keyword>
<dbReference type="InterPro" id="IPR036291">
    <property type="entry name" value="NAD(P)-bd_dom_sf"/>
</dbReference>
<dbReference type="EnsemblPlants" id="AUR62032623-RA">
    <property type="protein sequence ID" value="AUR62032623-RA:cds"/>
    <property type="gene ID" value="AUR62032623"/>
</dbReference>
<keyword evidence="1" id="KW-0521">NADP</keyword>
<reference evidence="4" key="2">
    <citation type="submission" date="2021-03" db="UniProtKB">
        <authorList>
            <consortium name="EnsemblPlants"/>
        </authorList>
    </citation>
    <scope>IDENTIFICATION</scope>
</reference>
<evidence type="ECO:0000259" key="3">
    <source>
        <dbReference type="Pfam" id="PF05368"/>
    </source>
</evidence>
<feature type="domain" description="NmrA-like" evidence="3">
    <location>
        <begin position="4"/>
        <end position="258"/>
    </location>
</feature>
<sequence length="260" mass="29594">MASKSKVLIIGATGCIGKFIVEASVKSGHQTFALVREETFSKVDTQEYFKSHNDVEVLVGDIYDHESLLRAMKKVDVVISTVGHRSHSNILIQDQRKIIAAIKESRNIKRFLPSEFGMDVDRVSGVEPAQSLIEAKSQIRRVIEEENIPYTVVCSYYFARTSIQTFFQPELKAPPRDRVYILGDGTTKGIYNMEEDIAMYTIKAMDDPRTLNKILHILHISPPANIYSFNELVSLWENKLGKKLEKIYVKEEQLLKNIQG</sequence>
<evidence type="ECO:0000256" key="1">
    <source>
        <dbReference type="ARBA" id="ARBA00022857"/>
    </source>
</evidence>
<dbReference type="SUPFAM" id="SSF51735">
    <property type="entry name" value="NAD(P)-binding Rossmann-fold domains"/>
    <property type="match status" value="1"/>
</dbReference>
<accession>A0A803MMX2</accession>
<dbReference type="InterPro" id="IPR050608">
    <property type="entry name" value="NmrA-type/Isoflavone_red_sf"/>
</dbReference>
<dbReference type="Gramene" id="AUR62032623-RA">
    <property type="protein sequence ID" value="AUR62032623-RA:cds"/>
    <property type="gene ID" value="AUR62032623"/>
</dbReference>
<dbReference type="Gene3D" id="3.40.50.720">
    <property type="entry name" value="NAD(P)-binding Rossmann-like Domain"/>
    <property type="match status" value="1"/>
</dbReference>
<dbReference type="OMA" id="INCLIAQ"/>
<dbReference type="PANTHER" id="PTHR43349">
    <property type="entry name" value="PINORESINOL REDUCTASE-RELATED"/>
    <property type="match status" value="1"/>
</dbReference>
<evidence type="ECO:0000313" key="5">
    <source>
        <dbReference type="Proteomes" id="UP000596660"/>
    </source>
</evidence>
<dbReference type="PANTHER" id="PTHR43349:SF34">
    <property type="entry name" value="PINORESINOL-LARICIRESINOL REDUCTASE 3-RELATED"/>
    <property type="match status" value="1"/>
</dbReference>
<dbReference type="CDD" id="cd05259">
    <property type="entry name" value="PCBER_SDR_a"/>
    <property type="match status" value="1"/>
</dbReference>
<evidence type="ECO:0000313" key="4">
    <source>
        <dbReference type="EnsemblPlants" id="AUR62032623-RA:cds"/>
    </source>
</evidence>